<keyword evidence="4 5" id="KW-0472">Membrane</keyword>
<evidence type="ECO:0000256" key="2">
    <source>
        <dbReference type="ARBA" id="ARBA00022692"/>
    </source>
</evidence>
<accession>A0A918GHF9</accession>
<comment type="subcellular location">
    <subcellularLocation>
        <location evidence="1">Membrane</location>
        <topology evidence="1">Multi-pass membrane protein</topology>
    </subcellularLocation>
</comment>
<keyword evidence="3 5" id="KW-1133">Transmembrane helix</keyword>
<reference evidence="6" key="1">
    <citation type="journal article" date="2014" name="Int. J. Syst. Evol. Microbiol.">
        <title>Complete genome sequence of Corynebacterium casei LMG S-19264T (=DSM 44701T), isolated from a smear-ripened cheese.</title>
        <authorList>
            <consortium name="US DOE Joint Genome Institute (JGI-PGF)"/>
            <person name="Walter F."/>
            <person name="Albersmeier A."/>
            <person name="Kalinowski J."/>
            <person name="Ruckert C."/>
        </authorList>
    </citation>
    <scope>NUCLEOTIDE SEQUENCE</scope>
    <source>
        <strain evidence="6">JCM 3276</strain>
    </source>
</reference>
<feature type="transmembrane region" description="Helical" evidence="5">
    <location>
        <begin position="198"/>
        <end position="220"/>
    </location>
</feature>
<keyword evidence="7" id="KW-1185">Reference proteome</keyword>
<evidence type="ECO:0008006" key="8">
    <source>
        <dbReference type="Google" id="ProtNLM"/>
    </source>
</evidence>
<evidence type="ECO:0000313" key="6">
    <source>
        <dbReference type="EMBL" id="GGS35912.1"/>
    </source>
</evidence>
<evidence type="ECO:0000256" key="1">
    <source>
        <dbReference type="ARBA" id="ARBA00004141"/>
    </source>
</evidence>
<keyword evidence="2 5" id="KW-0812">Transmembrane</keyword>
<feature type="transmembrane region" description="Helical" evidence="5">
    <location>
        <begin position="61"/>
        <end position="83"/>
    </location>
</feature>
<evidence type="ECO:0000256" key="5">
    <source>
        <dbReference type="SAM" id="Phobius"/>
    </source>
</evidence>
<gene>
    <name evidence="6" type="ORF">GCM10010171_33170</name>
</gene>
<organism evidence="6 7">
    <name type="scientific">Actinokineospora fastidiosa</name>
    <dbReference type="NCBI Taxonomy" id="1816"/>
    <lineage>
        <taxon>Bacteria</taxon>
        <taxon>Bacillati</taxon>
        <taxon>Actinomycetota</taxon>
        <taxon>Actinomycetes</taxon>
        <taxon>Pseudonocardiales</taxon>
        <taxon>Pseudonocardiaceae</taxon>
        <taxon>Actinokineospora</taxon>
    </lineage>
</organism>
<feature type="transmembrane region" description="Helical" evidence="5">
    <location>
        <begin position="36"/>
        <end position="54"/>
    </location>
</feature>
<dbReference type="InterPro" id="IPR027359">
    <property type="entry name" value="Volt_channel_dom_sf"/>
</dbReference>
<dbReference type="Proteomes" id="UP000660680">
    <property type="component" value="Unassembled WGS sequence"/>
</dbReference>
<reference evidence="6" key="2">
    <citation type="submission" date="2020-09" db="EMBL/GenBank/DDBJ databases">
        <authorList>
            <person name="Sun Q."/>
            <person name="Ohkuma M."/>
        </authorList>
    </citation>
    <scope>NUCLEOTIDE SEQUENCE</scope>
    <source>
        <strain evidence="6">JCM 3276</strain>
    </source>
</reference>
<comment type="caution">
    <text evidence="6">The sequence shown here is derived from an EMBL/GenBank/DDBJ whole genome shotgun (WGS) entry which is preliminary data.</text>
</comment>
<feature type="transmembrane region" description="Helical" evidence="5">
    <location>
        <begin position="142"/>
        <end position="161"/>
    </location>
</feature>
<dbReference type="SUPFAM" id="SSF81324">
    <property type="entry name" value="Voltage-gated potassium channels"/>
    <property type="match status" value="1"/>
</dbReference>
<name>A0A918GHF9_9PSEU</name>
<dbReference type="EMBL" id="BMRB01000002">
    <property type="protein sequence ID" value="GGS35912.1"/>
    <property type="molecule type" value="Genomic_DNA"/>
</dbReference>
<evidence type="ECO:0000313" key="7">
    <source>
        <dbReference type="Proteomes" id="UP000660680"/>
    </source>
</evidence>
<proteinExistence type="predicted"/>
<dbReference type="GO" id="GO:0016020">
    <property type="term" value="C:membrane"/>
    <property type="evidence" value="ECO:0007669"/>
    <property type="project" value="UniProtKB-SubCell"/>
</dbReference>
<dbReference type="Gene3D" id="1.20.120.350">
    <property type="entry name" value="Voltage-gated potassium channels. Chain C"/>
    <property type="match status" value="1"/>
</dbReference>
<evidence type="ECO:0000256" key="3">
    <source>
        <dbReference type="ARBA" id="ARBA00022989"/>
    </source>
</evidence>
<protein>
    <recommendedName>
        <fullName evidence="8">Voltage-gated potassium channel</fullName>
    </recommendedName>
</protein>
<dbReference type="AlphaFoldDB" id="A0A918GHF9"/>
<sequence>MGKGGYPVGVTGSRKGDEEERQVWAEELLRRLDRPMSMLGVLFLFVVLGQTLAIEPALNTVLVIVGWALWLVFVGEFALRLYVAPMRGLFLRRNWWQLVFLVVPFLRFLRVVRVLRIARAGGVLSSAVRGSRSAGRLLSGRLGWLMAVTGVLVLACSQLLMLTGDYQSYHLALHDVALATITGEPMTQGGGFARFLEVVLACYSVAVFAALAASLGAYFLRPDGPSGEIEKATE</sequence>
<evidence type="ECO:0000256" key="4">
    <source>
        <dbReference type="ARBA" id="ARBA00023136"/>
    </source>
</evidence>